<reference evidence="2" key="1">
    <citation type="submission" date="2021-02" db="EMBL/GenBank/DDBJ databases">
        <title>Genome sequence Cadophora malorum strain M34.</title>
        <authorList>
            <person name="Stefanovic E."/>
            <person name="Vu D."/>
            <person name="Scully C."/>
            <person name="Dijksterhuis J."/>
            <person name="Roader J."/>
            <person name="Houbraken J."/>
        </authorList>
    </citation>
    <scope>NUCLEOTIDE SEQUENCE</scope>
    <source>
        <strain evidence="2">M34</strain>
    </source>
</reference>
<comment type="caution">
    <text evidence="2">The sequence shown here is derived from an EMBL/GenBank/DDBJ whole genome shotgun (WGS) entry which is preliminary data.</text>
</comment>
<name>A0A8H7TCJ0_9HELO</name>
<accession>A0A8H7TCJ0</accession>
<evidence type="ECO:0000313" key="3">
    <source>
        <dbReference type="Proteomes" id="UP000664132"/>
    </source>
</evidence>
<evidence type="ECO:0000256" key="1">
    <source>
        <dbReference type="SAM" id="MobiDB-lite"/>
    </source>
</evidence>
<dbReference type="AlphaFoldDB" id="A0A8H7TCJ0"/>
<evidence type="ECO:0000313" key="2">
    <source>
        <dbReference type="EMBL" id="KAG4416642.1"/>
    </source>
</evidence>
<keyword evidence="3" id="KW-1185">Reference proteome</keyword>
<dbReference type="Proteomes" id="UP000664132">
    <property type="component" value="Unassembled WGS sequence"/>
</dbReference>
<protein>
    <submittedName>
        <fullName evidence="2">Uncharacterized protein</fullName>
    </submittedName>
</protein>
<gene>
    <name evidence="2" type="ORF">IFR04_010222</name>
</gene>
<organism evidence="2 3">
    <name type="scientific">Cadophora malorum</name>
    <dbReference type="NCBI Taxonomy" id="108018"/>
    <lineage>
        <taxon>Eukaryota</taxon>
        <taxon>Fungi</taxon>
        <taxon>Dikarya</taxon>
        <taxon>Ascomycota</taxon>
        <taxon>Pezizomycotina</taxon>
        <taxon>Leotiomycetes</taxon>
        <taxon>Helotiales</taxon>
        <taxon>Ploettnerulaceae</taxon>
        <taxon>Cadophora</taxon>
    </lineage>
</organism>
<proteinExistence type="predicted"/>
<feature type="region of interest" description="Disordered" evidence="1">
    <location>
        <begin position="70"/>
        <end position="109"/>
    </location>
</feature>
<dbReference type="OrthoDB" id="3548303at2759"/>
<sequence>MSSPDVSPSQVSDTVAVESPLATPSISPLALQTSNSNDSDYINAVTSPRLDAIIEHVKADHIQLQSRSRVGSVSSISFKTTGLKHPTATSEVKPKRRSVVREVSPPAAP</sequence>
<dbReference type="EMBL" id="JAFJYH010000179">
    <property type="protein sequence ID" value="KAG4416642.1"/>
    <property type="molecule type" value="Genomic_DNA"/>
</dbReference>